<feature type="chain" id="PRO_5016142829" description="Secretion system C-terminal sorting domain-containing protein" evidence="1">
    <location>
        <begin position="21"/>
        <end position="600"/>
    </location>
</feature>
<dbReference type="SUPFAM" id="SSF50998">
    <property type="entry name" value="Quinoprotein alcohol dehydrogenase-like"/>
    <property type="match status" value="1"/>
</dbReference>
<feature type="signal peptide" evidence="1">
    <location>
        <begin position="1"/>
        <end position="20"/>
    </location>
</feature>
<gene>
    <name evidence="2" type="ORF">DN068_07985</name>
</gene>
<dbReference type="EMBL" id="QKTW01000012">
    <property type="protein sequence ID" value="PZF73465.1"/>
    <property type="molecule type" value="Genomic_DNA"/>
</dbReference>
<evidence type="ECO:0000313" key="2">
    <source>
        <dbReference type="EMBL" id="PZF73465.1"/>
    </source>
</evidence>
<keyword evidence="1" id="KW-0732">Signal</keyword>
<reference evidence="2 3" key="1">
    <citation type="submission" date="2018-06" db="EMBL/GenBank/DDBJ databases">
        <title>Mucibacter soli gen. nov., sp. nov., a new member of the family Chitinophagaceae producing mucin.</title>
        <authorList>
            <person name="Kim M.-K."/>
            <person name="Park S."/>
            <person name="Kim T.-S."/>
            <person name="Joung Y."/>
            <person name="Han J.-H."/>
            <person name="Kim S.B."/>
        </authorList>
    </citation>
    <scope>NUCLEOTIDE SEQUENCE [LARGE SCALE GENOMIC DNA]</scope>
    <source>
        <strain evidence="2 3">R1-15</strain>
    </source>
</reference>
<evidence type="ECO:0008006" key="4">
    <source>
        <dbReference type="Google" id="ProtNLM"/>
    </source>
</evidence>
<sequence>MQKTLSITLTALCLSLFSHAQLPDPVHFNRAYASDRGNSAGLFSIAPMDSRGTVVIGGTIYTDEDYSPVSGYVPNPYDLQDFTFFPMDDQDIPHWMYSTGVNDDLMALCEFNRHIVGVGVTNGDMFVIELDYQTYLTQTVVASNKFSYPSGLIPSDVKATSDGGLIIVGKTGMSAPMGFIMKLDAAYNITWMRTMDTPNGSTGDFDWFHAVKEMPDGNFIVCGSGNQIVQVGGINYGTSNGMSLVLKVDPAGHMMYYNAYNIKTGQPNEFAQDITYDRPNDKVIIASASGYTHNTYLAVMDYTSGALSTHPNIFRPYGSNIYGYSLQTDDAIPNSVLLSGYGRLYNTLGGTGLPQLFSMSFDYINNVENWAYAYPTQNSNVDLSLAIGYEPIGMPHIATKFGQANYISGLKNPQDSVAYAAYAAYSFPVQHLSTYHPIANSIVPTAFDGAMNCQYYPIDPADWANDPGTLEVIELQHGPLGYSPANATVSPLSLIRKPIRKFVYGCDNSGALRTVNSESTTENIIPAGANNIIVSQTGAEISVRSDKAFTETVYIYNALGQVLYTGNAKESTSFNINISDWASGIYYVRSGKAVAKFCKY</sequence>
<dbReference type="Proteomes" id="UP000248745">
    <property type="component" value="Unassembled WGS sequence"/>
</dbReference>
<dbReference type="RefSeq" id="WP_110998384.1">
    <property type="nucleotide sequence ID" value="NZ_QKTW01000012.1"/>
</dbReference>
<dbReference type="NCBIfam" id="TIGR04183">
    <property type="entry name" value="Por_Secre_tail"/>
    <property type="match status" value="1"/>
</dbReference>
<dbReference type="AlphaFoldDB" id="A0A2W2ADE8"/>
<accession>A0A2W2ADE8</accession>
<protein>
    <recommendedName>
        <fullName evidence="4">Secretion system C-terminal sorting domain-containing protein</fullName>
    </recommendedName>
</protein>
<comment type="caution">
    <text evidence="2">The sequence shown here is derived from an EMBL/GenBank/DDBJ whole genome shotgun (WGS) entry which is preliminary data.</text>
</comment>
<evidence type="ECO:0000313" key="3">
    <source>
        <dbReference type="Proteomes" id="UP000248745"/>
    </source>
</evidence>
<dbReference type="InterPro" id="IPR026444">
    <property type="entry name" value="Secre_tail"/>
</dbReference>
<keyword evidence="3" id="KW-1185">Reference proteome</keyword>
<name>A0A2W2ADE8_9BACT</name>
<evidence type="ECO:0000256" key="1">
    <source>
        <dbReference type="SAM" id="SignalP"/>
    </source>
</evidence>
<dbReference type="OrthoDB" id="614750at2"/>
<dbReference type="InterPro" id="IPR011047">
    <property type="entry name" value="Quinoprotein_ADH-like_sf"/>
</dbReference>
<proteinExistence type="predicted"/>
<organism evidence="2 3">
    <name type="scientific">Taibaiella soli</name>
    <dbReference type="NCBI Taxonomy" id="1649169"/>
    <lineage>
        <taxon>Bacteria</taxon>
        <taxon>Pseudomonadati</taxon>
        <taxon>Bacteroidota</taxon>
        <taxon>Chitinophagia</taxon>
        <taxon>Chitinophagales</taxon>
        <taxon>Chitinophagaceae</taxon>
        <taxon>Taibaiella</taxon>
    </lineage>
</organism>